<dbReference type="AlphaFoldDB" id="A0AA37WLA9"/>
<comment type="caution">
    <text evidence="1">The sequence shown here is derived from an EMBL/GenBank/DDBJ whole genome shotgun (WGS) entry which is preliminary data.</text>
</comment>
<dbReference type="EMBL" id="BSPD01000035">
    <property type="protein sequence ID" value="GLS25759.1"/>
    <property type="molecule type" value="Genomic_DNA"/>
</dbReference>
<accession>A0AA37WLA9</accession>
<reference evidence="1 2" key="1">
    <citation type="journal article" date="2014" name="Int. J. Syst. Evol. Microbiol.">
        <title>Complete genome sequence of Corynebacterium casei LMG S-19264T (=DSM 44701T), isolated from a smear-ripened cheese.</title>
        <authorList>
            <consortium name="US DOE Joint Genome Institute (JGI-PGF)"/>
            <person name="Walter F."/>
            <person name="Albersmeier A."/>
            <person name="Kalinowski J."/>
            <person name="Ruckert C."/>
        </authorList>
    </citation>
    <scope>NUCLEOTIDE SEQUENCE [LARGE SCALE GENOMIC DNA]</scope>
    <source>
        <strain evidence="1 2">NBRC 110095</strain>
    </source>
</reference>
<gene>
    <name evidence="1" type="ORF">GCM10007877_14730</name>
</gene>
<keyword evidence="2" id="KW-1185">Reference proteome</keyword>
<proteinExistence type="predicted"/>
<organism evidence="1 2">
    <name type="scientific">Marinibactrum halimedae</name>
    <dbReference type="NCBI Taxonomy" id="1444977"/>
    <lineage>
        <taxon>Bacteria</taxon>
        <taxon>Pseudomonadati</taxon>
        <taxon>Pseudomonadota</taxon>
        <taxon>Gammaproteobacteria</taxon>
        <taxon>Cellvibrionales</taxon>
        <taxon>Cellvibrionaceae</taxon>
        <taxon>Marinibactrum</taxon>
    </lineage>
</organism>
<evidence type="ECO:0000313" key="2">
    <source>
        <dbReference type="Proteomes" id="UP001156870"/>
    </source>
</evidence>
<dbReference type="Proteomes" id="UP001156870">
    <property type="component" value="Unassembled WGS sequence"/>
</dbReference>
<evidence type="ECO:0000313" key="1">
    <source>
        <dbReference type="EMBL" id="GLS25759.1"/>
    </source>
</evidence>
<protein>
    <submittedName>
        <fullName evidence="1">Uncharacterized protein</fullName>
    </submittedName>
</protein>
<name>A0AA37WLA9_9GAMM</name>
<sequence>MILDVMALGAFQFGVWLCSKRAELKKPIACVYNLLNDRHNVKEVNGLRKFVAQWIGSAALRES</sequence>